<dbReference type="AlphaFoldDB" id="A0A1Y6CLC8"/>
<dbReference type="InterPro" id="IPR050834">
    <property type="entry name" value="Glycosyltransf_2"/>
</dbReference>
<keyword evidence="3" id="KW-1185">Reference proteome</keyword>
<dbReference type="InterPro" id="IPR029044">
    <property type="entry name" value="Nucleotide-diphossugar_trans"/>
</dbReference>
<dbReference type="STRING" id="560819.SAMN05428998_13055"/>
<evidence type="ECO:0000313" key="2">
    <source>
        <dbReference type="EMBL" id="SMF71764.1"/>
    </source>
</evidence>
<dbReference type="SUPFAM" id="SSF53448">
    <property type="entry name" value="Nucleotide-diphospho-sugar transferases"/>
    <property type="match status" value="1"/>
</dbReference>
<name>A0A1Y6CLC8_9PROT</name>
<evidence type="ECO:0000313" key="3">
    <source>
        <dbReference type="Proteomes" id="UP000192917"/>
    </source>
</evidence>
<evidence type="ECO:0000259" key="1">
    <source>
        <dbReference type="Pfam" id="PF00535"/>
    </source>
</evidence>
<organism evidence="2 3">
    <name type="scientific">Tistlia consotensis USBA 355</name>
    <dbReference type="NCBI Taxonomy" id="560819"/>
    <lineage>
        <taxon>Bacteria</taxon>
        <taxon>Pseudomonadati</taxon>
        <taxon>Pseudomonadota</taxon>
        <taxon>Alphaproteobacteria</taxon>
        <taxon>Rhodospirillales</taxon>
        <taxon>Rhodovibrionaceae</taxon>
        <taxon>Tistlia</taxon>
    </lineage>
</organism>
<feature type="domain" description="Glycosyltransferase 2-like" evidence="1">
    <location>
        <begin position="7"/>
        <end position="115"/>
    </location>
</feature>
<dbReference type="EMBL" id="FWZX01000030">
    <property type="protein sequence ID" value="SMF71764.1"/>
    <property type="molecule type" value="Genomic_DNA"/>
</dbReference>
<dbReference type="CDD" id="cd00761">
    <property type="entry name" value="Glyco_tranf_GTA_type"/>
    <property type="match status" value="1"/>
</dbReference>
<accession>A0A1Y6CLC8</accession>
<dbReference type="PANTHER" id="PTHR43685:SF2">
    <property type="entry name" value="GLYCOSYLTRANSFERASE 2-LIKE DOMAIN-CONTAINING PROTEIN"/>
    <property type="match status" value="1"/>
</dbReference>
<dbReference type="GO" id="GO:0016740">
    <property type="term" value="F:transferase activity"/>
    <property type="evidence" value="ECO:0007669"/>
    <property type="project" value="UniProtKB-KW"/>
</dbReference>
<reference evidence="2 3" key="1">
    <citation type="submission" date="2017-04" db="EMBL/GenBank/DDBJ databases">
        <authorList>
            <person name="Afonso C.L."/>
            <person name="Miller P.J."/>
            <person name="Scott M.A."/>
            <person name="Spackman E."/>
            <person name="Goraichik I."/>
            <person name="Dimitrov K.M."/>
            <person name="Suarez D.L."/>
            <person name="Swayne D.E."/>
        </authorList>
    </citation>
    <scope>NUCLEOTIDE SEQUENCE [LARGE SCALE GENOMIC DNA]</scope>
    <source>
        <strain evidence="2 3">USBA 355</strain>
    </source>
</reference>
<dbReference type="PANTHER" id="PTHR43685">
    <property type="entry name" value="GLYCOSYLTRANSFERASE"/>
    <property type="match status" value="1"/>
</dbReference>
<dbReference type="InterPro" id="IPR001173">
    <property type="entry name" value="Glyco_trans_2-like"/>
</dbReference>
<proteinExistence type="predicted"/>
<protein>
    <submittedName>
        <fullName evidence="2">Glycosyltransferase involved in cell wall bisynthesis</fullName>
    </submittedName>
</protein>
<sequence>MSAPEVSVILPVYNRAATVGAALASALGQQGPALEVVLVDDGSSDGLEAALAPFRPDSRLRVLRHPERRGAAAARNTAIAEARGPWLAFLDSDDEWRPGKLGAQLAALAAAGPGLSMALTAALLDRGAAGTEVRVPRTSPSCRDVILAGCTQSPGSTAVIARAAFERYGPFEERLERLDDWEWLLRFRESDDFLVVPEPLAVVHVHDFAGVEAVDRAAALIWHRHAPRVRKEGLRRLGSFAGAVLIERAFARLAAGRLPGAFGLLALGLALHGRGSELPARARRRLRRALKP</sequence>
<dbReference type="Pfam" id="PF00535">
    <property type="entry name" value="Glycos_transf_2"/>
    <property type="match status" value="1"/>
</dbReference>
<gene>
    <name evidence="2" type="ORF">SAMN05428998_13055</name>
</gene>
<dbReference type="Gene3D" id="3.90.550.10">
    <property type="entry name" value="Spore Coat Polysaccharide Biosynthesis Protein SpsA, Chain A"/>
    <property type="match status" value="1"/>
</dbReference>
<keyword evidence="2" id="KW-0808">Transferase</keyword>
<dbReference type="RefSeq" id="WP_143596347.1">
    <property type="nucleotide sequence ID" value="NZ_FWZX01000030.1"/>
</dbReference>
<dbReference type="Proteomes" id="UP000192917">
    <property type="component" value="Unassembled WGS sequence"/>
</dbReference>